<dbReference type="InterPro" id="IPR036322">
    <property type="entry name" value="WD40_repeat_dom_sf"/>
</dbReference>
<comment type="similarity">
    <text evidence="5">Belongs to the WD repeat WDR3/UTP12 family.</text>
</comment>
<evidence type="ECO:0000256" key="7">
    <source>
        <dbReference type="SAM" id="MobiDB-lite"/>
    </source>
</evidence>
<dbReference type="InterPro" id="IPR007148">
    <property type="entry name" value="SSU_processome_Utp12"/>
</dbReference>
<keyword evidence="2 6" id="KW-0853">WD repeat</keyword>
<feature type="repeat" description="WD" evidence="6">
    <location>
        <begin position="122"/>
        <end position="155"/>
    </location>
</feature>
<organism evidence="9 10">
    <name type="scientific">Chloropicon roscoffensis</name>
    <dbReference type="NCBI Taxonomy" id="1461544"/>
    <lineage>
        <taxon>Eukaryota</taxon>
        <taxon>Viridiplantae</taxon>
        <taxon>Chlorophyta</taxon>
        <taxon>Chloropicophyceae</taxon>
        <taxon>Chloropicales</taxon>
        <taxon>Chloropicaceae</taxon>
        <taxon>Chloropicon</taxon>
    </lineage>
</organism>
<dbReference type="AlphaFoldDB" id="A0AAX4PKB6"/>
<dbReference type="PROSITE" id="PS50294">
    <property type="entry name" value="WD_REPEATS_REGION"/>
    <property type="match status" value="5"/>
</dbReference>
<evidence type="ECO:0000256" key="3">
    <source>
        <dbReference type="ARBA" id="ARBA00022737"/>
    </source>
</evidence>
<dbReference type="PROSITE" id="PS50082">
    <property type="entry name" value="WD_REPEATS_2"/>
    <property type="match status" value="7"/>
</dbReference>
<dbReference type="Pfam" id="PF04003">
    <property type="entry name" value="Utp12"/>
    <property type="match status" value="1"/>
</dbReference>
<evidence type="ECO:0000259" key="8">
    <source>
        <dbReference type="Pfam" id="PF04003"/>
    </source>
</evidence>
<dbReference type="GO" id="GO:0030515">
    <property type="term" value="F:snoRNA binding"/>
    <property type="evidence" value="ECO:0007669"/>
    <property type="project" value="TreeGrafter"/>
</dbReference>
<keyword evidence="3" id="KW-0677">Repeat</keyword>
<feature type="repeat" description="WD" evidence="6">
    <location>
        <begin position="164"/>
        <end position="205"/>
    </location>
</feature>
<evidence type="ECO:0000313" key="10">
    <source>
        <dbReference type="Proteomes" id="UP001472866"/>
    </source>
</evidence>
<evidence type="ECO:0000256" key="2">
    <source>
        <dbReference type="ARBA" id="ARBA00022574"/>
    </source>
</evidence>
<feature type="domain" description="Small-subunit processome Utp12" evidence="8">
    <location>
        <begin position="804"/>
        <end position="905"/>
    </location>
</feature>
<feature type="repeat" description="WD" evidence="6">
    <location>
        <begin position="669"/>
        <end position="701"/>
    </location>
</feature>
<name>A0AAX4PKB6_9CHLO</name>
<dbReference type="PRINTS" id="PR00320">
    <property type="entry name" value="GPROTEINBRPT"/>
</dbReference>
<dbReference type="InterPro" id="IPR020472">
    <property type="entry name" value="WD40_PAC1"/>
</dbReference>
<protein>
    <submittedName>
        <fullName evidence="9">WD40 repeat domain-containing protein</fullName>
    </submittedName>
</protein>
<gene>
    <name evidence="9" type="ORF">HKI87_16g83130</name>
</gene>
<dbReference type="InterPro" id="IPR001680">
    <property type="entry name" value="WD40_rpt"/>
</dbReference>
<dbReference type="EMBL" id="CP151516">
    <property type="protein sequence ID" value="WZN66743.1"/>
    <property type="molecule type" value="Genomic_DNA"/>
</dbReference>
<dbReference type="PANTHER" id="PTHR19853">
    <property type="entry name" value="WD REPEAT CONTAINING PROTEIN 3 WDR3"/>
    <property type="match status" value="1"/>
</dbReference>
<dbReference type="SUPFAM" id="SSF50978">
    <property type="entry name" value="WD40 repeat-like"/>
    <property type="match status" value="2"/>
</dbReference>
<feature type="repeat" description="WD" evidence="6">
    <location>
        <begin position="585"/>
        <end position="626"/>
    </location>
</feature>
<dbReference type="FunFam" id="2.130.10.10:FF:000178">
    <property type="entry name" value="WD repeat domain 3"/>
    <property type="match status" value="1"/>
</dbReference>
<evidence type="ECO:0000256" key="5">
    <source>
        <dbReference type="ARBA" id="ARBA00038229"/>
    </source>
</evidence>
<feature type="compositionally biased region" description="Basic residues" evidence="7">
    <location>
        <begin position="311"/>
        <end position="321"/>
    </location>
</feature>
<dbReference type="InterPro" id="IPR051570">
    <property type="entry name" value="TBC1_cilium_biogenesis"/>
</dbReference>
<evidence type="ECO:0000256" key="6">
    <source>
        <dbReference type="PROSITE-ProRule" id="PRU00221"/>
    </source>
</evidence>
<feature type="repeat" description="WD" evidence="6">
    <location>
        <begin position="406"/>
        <end position="446"/>
    </location>
</feature>
<dbReference type="Pfam" id="PF25172">
    <property type="entry name" value="Beta-prop_WDR3_2nd"/>
    <property type="match status" value="1"/>
</dbReference>
<dbReference type="FunFam" id="2.130.10.10:FF:000157">
    <property type="entry name" value="WD repeat domain 3"/>
    <property type="match status" value="1"/>
</dbReference>
<dbReference type="GO" id="GO:0032040">
    <property type="term" value="C:small-subunit processome"/>
    <property type="evidence" value="ECO:0007669"/>
    <property type="project" value="TreeGrafter"/>
</dbReference>
<dbReference type="InterPro" id="IPR015943">
    <property type="entry name" value="WD40/YVTN_repeat-like_dom_sf"/>
</dbReference>
<accession>A0AAX4PKB6</accession>
<evidence type="ECO:0000256" key="4">
    <source>
        <dbReference type="ARBA" id="ARBA00023242"/>
    </source>
</evidence>
<feature type="region of interest" description="Disordered" evidence="7">
    <location>
        <begin position="311"/>
        <end position="342"/>
    </location>
</feature>
<dbReference type="SMART" id="SM00320">
    <property type="entry name" value="WD40"/>
    <property type="match status" value="11"/>
</dbReference>
<feature type="repeat" description="WD" evidence="6">
    <location>
        <begin position="487"/>
        <end position="519"/>
    </location>
</feature>
<sequence length="911" mass="100013">MVKAYLRYEHTLCFGIVASTSARGARIVEGFPDRTDTAVAPALEGVNLWQLRKGVLLKRLVPSSTGLDPEHGVSTPSAGPTSDEGAVTALCRLAGRSQIAAGHTSGTLKLWDALSGSCEASFTGHRTAVSCLAYSEDRAILASGGRDSDIVLWDLVAETGLFRLKGHRNEVTSLVFLPRHNSLVSSSKDACIRVWSLDSQHCTQVVTAHRGEIWSMALSQDGRCLVTGSLDEQLLCFRVRSAEECDRDAEAGRAAEILEHDGNLVRRSQTKIQQLEFDAGKSGSTKYFGVLGAGKVFELYRVASKKEAAKKAKRRLKRKREKERERGEEEAQETTAPGEPTLADEFQLEATLSLKHKIKSFYFTHSRSGKLRIVVALANNSIEVHEVNQKADDTGAEPLRIHSLDSQGHGGDVRSLSVSNDNTMILSASYSGIKIWNASTGNCLRSCAGGYGLCCTFVVGDKYACVGTKSGAIEVYDVSFGGRIQVVEAHDQAVWGLRALPDSTGLCSVSGDGQIKFWEYGMLVTDEGTEVASKALTLEHKRSLKMPEDVLCVALDSQGKYIAVGMIDASIKVFFLDTLKFYLSLYGHKLPVLCCDISSDGALLASGSADKNLKIWGVDFGDCHKSLFAHTDSVTQVKFVPKTHYVFTTGKDGVLKYWDADKFELLLELKAHHSEIWTLAVSGVGDFCVTGSHDTSIRRWDRTEEAFFLEEEKEKRLETMFDSVLDEDDDIEKLNAAWDAEGKSRSAGRKSQQSVSAADAAIDALDIAAHELDRLRDHARQLERGNDKAKFAPNPLLLGKRPTDYVYETLKGIKSSDLEQALILLPFNDAMKVLSYCESWLEDPLEAEFTSKIVMTLVRIHLDQIQMTHRVKPLLTKLRELVKPGLGRIKSMIGTNSAAIEFLKSKAENVA</sequence>
<dbReference type="GO" id="GO:0030490">
    <property type="term" value="P:maturation of SSU-rRNA"/>
    <property type="evidence" value="ECO:0007669"/>
    <property type="project" value="TreeGrafter"/>
</dbReference>
<dbReference type="Pfam" id="PF25173">
    <property type="entry name" value="Beta-prop_WDR3_1st"/>
    <property type="match status" value="1"/>
</dbReference>
<proteinExistence type="inferred from homology"/>
<dbReference type="GO" id="GO:0034388">
    <property type="term" value="C:Pwp2p-containing subcomplex of 90S preribosome"/>
    <property type="evidence" value="ECO:0007669"/>
    <property type="project" value="TreeGrafter"/>
</dbReference>
<evidence type="ECO:0000313" key="9">
    <source>
        <dbReference type="EMBL" id="WZN66743.1"/>
    </source>
</evidence>
<dbReference type="PANTHER" id="PTHR19853:SF0">
    <property type="entry name" value="WD REPEAT-CONTAINING PROTEIN 3"/>
    <property type="match status" value="1"/>
</dbReference>
<feature type="repeat" description="WD" evidence="6">
    <location>
        <begin position="627"/>
        <end position="668"/>
    </location>
</feature>
<reference evidence="9 10" key="1">
    <citation type="submission" date="2024-03" db="EMBL/GenBank/DDBJ databases">
        <title>Complete genome sequence of the green alga Chloropicon roscoffensis RCC1871.</title>
        <authorList>
            <person name="Lemieux C."/>
            <person name="Pombert J.-F."/>
            <person name="Otis C."/>
            <person name="Turmel M."/>
        </authorList>
    </citation>
    <scope>NUCLEOTIDE SEQUENCE [LARGE SCALE GENOMIC DNA]</scope>
    <source>
        <strain evidence="9 10">RCC1871</strain>
    </source>
</reference>
<dbReference type="Gene3D" id="2.130.10.10">
    <property type="entry name" value="YVTN repeat-like/Quinoprotein amine dehydrogenase"/>
    <property type="match status" value="4"/>
</dbReference>
<comment type="subcellular location">
    <subcellularLocation>
        <location evidence="1">Nucleus</location>
        <location evidence="1">Nucleolus</location>
    </subcellularLocation>
</comment>
<keyword evidence="4" id="KW-0539">Nucleus</keyword>
<evidence type="ECO:0000256" key="1">
    <source>
        <dbReference type="ARBA" id="ARBA00004604"/>
    </source>
</evidence>
<dbReference type="Proteomes" id="UP001472866">
    <property type="component" value="Chromosome 16"/>
</dbReference>
<dbReference type="CDD" id="cd00200">
    <property type="entry name" value="WD40"/>
    <property type="match status" value="1"/>
</dbReference>
<keyword evidence="10" id="KW-1185">Reference proteome</keyword>
<dbReference type="PROSITE" id="PS00678">
    <property type="entry name" value="WD_REPEATS_1"/>
    <property type="match status" value="1"/>
</dbReference>
<dbReference type="InterPro" id="IPR019775">
    <property type="entry name" value="WD40_repeat_CS"/>
</dbReference>